<reference evidence="2 3" key="1">
    <citation type="journal article" date="2021" name="Sci. Rep.">
        <title>The distribution of antibiotic resistance genes in chicken gut microbiota commensals.</title>
        <authorList>
            <person name="Juricova H."/>
            <person name="Matiasovicova J."/>
            <person name="Kubasova T."/>
            <person name="Cejkova D."/>
            <person name="Rychlik I."/>
        </authorList>
    </citation>
    <scope>NUCLEOTIDE SEQUENCE [LARGE SCALE GENOMIC DNA]</scope>
    <source>
        <strain evidence="2 3">An564</strain>
    </source>
</reference>
<feature type="transmembrane region" description="Helical" evidence="1">
    <location>
        <begin position="43"/>
        <end position="63"/>
    </location>
</feature>
<keyword evidence="1" id="KW-0472">Membrane</keyword>
<dbReference type="Pfam" id="PF09527">
    <property type="entry name" value="ATPase_gene1"/>
    <property type="match status" value="1"/>
</dbReference>
<keyword evidence="1" id="KW-1133">Transmembrane helix</keyword>
<protein>
    <submittedName>
        <fullName evidence="2">AtpZ/AtpI family protein</fullName>
    </submittedName>
</protein>
<organism evidence="2 3">
    <name type="scientific">Hydrogenoanaerobacterium saccharovorans</name>
    <dbReference type="NCBI Taxonomy" id="474960"/>
    <lineage>
        <taxon>Bacteria</taxon>
        <taxon>Bacillati</taxon>
        <taxon>Bacillota</taxon>
        <taxon>Clostridia</taxon>
        <taxon>Eubacteriales</taxon>
        <taxon>Oscillospiraceae</taxon>
        <taxon>Hydrogenoanaerobacterium</taxon>
    </lineage>
</organism>
<accession>A0ABS2GLE7</accession>
<evidence type="ECO:0000256" key="1">
    <source>
        <dbReference type="SAM" id="Phobius"/>
    </source>
</evidence>
<feature type="transmembrane region" description="Helical" evidence="1">
    <location>
        <begin position="12"/>
        <end position="37"/>
    </location>
</feature>
<dbReference type="EMBL" id="JACSNR010000001">
    <property type="protein sequence ID" value="MBM6922363.1"/>
    <property type="molecule type" value="Genomic_DNA"/>
</dbReference>
<evidence type="ECO:0000313" key="3">
    <source>
        <dbReference type="Proteomes" id="UP000724149"/>
    </source>
</evidence>
<gene>
    <name evidence="2" type="ORF">H9X81_01465</name>
</gene>
<comment type="caution">
    <text evidence="2">The sequence shown here is derived from an EMBL/GenBank/DDBJ whole genome shotgun (WGS) entry which is preliminary data.</text>
</comment>
<sequence length="86" mass="9852">MDRKTLRALARNLPLVTQFGLSLVLPPILCFFGARWLMDRFGLGSWVLLIAVLLALASIVSAFTQFFRYMLRQAEEEERDYKEGGL</sequence>
<dbReference type="RefSeq" id="WP_191393118.1">
    <property type="nucleotide sequence ID" value="NZ_JACSNR010000001.1"/>
</dbReference>
<proteinExistence type="predicted"/>
<evidence type="ECO:0000313" key="2">
    <source>
        <dbReference type="EMBL" id="MBM6922363.1"/>
    </source>
</evidence>
<dbReference type="InterPro" id="IPR032820">
    <property type="entry name" value="ATPase_put"/>
</dbReference>
<name>A0ABS2GLE7_9FIRM</name>
<dbReference type="Proteomes" id="UP000724149">
    <property type="component" value="Unassembled WGS sequence"/>
</dbReference>
<keyword evidence="1" id="KW-0812">Transmembrane</keyword>
<keyword evidence="3" id="KW-1185">Reference proteome</keyword>